<evidence type="ECO:0000256" key="1">
    <source>
        <dbReference type="SAM" id="MobiDB-lite"/>
    </source>
</evidence>
<keyword evidence="3" id="KW-1185">Reference proteome</keyword>
<reference evidence="2 3" key="1">
    <citation type="submission" date="2018-09" db="EMBL/GenBank/DDBJ databases">
        <authorList>
            <person name="Zhu H."/>
        </authorList>
    </citation>
    <scope>NUCLEOTIDE SEQUENCE [LARGE SCALE GENOMIC DNA]</scope>
    <source>
        <strain evidence="2 3">K2S05-167</strain>
    </source>
</reference>
<feature type="region of interest" description="Disordered" evidence="1">
    <location>
        <begin position="1"/>
        <end position="44"/>
    </location>
</feature>
<dbReference type="AlphaFoldDB" id="A0A418VIT6"/>
<evidence type="ECO:0000313" key="2">
    <source>
        <dbReference type="EMBL" id="RJF75938.1"/>
    </source>
</evidence>
<organism evidence="2 3">
    <name type="scientific">Deinococcus cavernae</name>
    <dbReference type="NCBI Taxonomy" id="2320857"/>
    <lineage>
        <taxon>Bacteria</taxon>
        <taxon>Thermotogati</taxon>
        <taxon>Deinococcota</taxon>
        <taxon>Deinococci</taxon>
        <taxon>Deinococcales</taxon>
        <taxon>Deinococcaceae</taxon>
        <taxon>Deinococcus</taxon>
    </lineage>
</organism>
<dbReference type="EMBL" id="QYUJ01000002">
    <property type="protein sequence ID" value="RJF75938.1"/>
    <property type="molecule type" value="Genomic_DNA"/>
</dbReference>
<dbReference type="Proteomes" id="UP000286287">
    <property type="component" value="Unassembled WGS sequence"/>
</dbReference>
<evidence type="ECO:0000313" key="3">
    <source>
        <dbReference type="Proteomes" id="UP000286287"/>
    </source>
</evidence>
<protein>
    <submittedName>
        <fullName evidence="2">Uncharacterized protein</fullName>
    </submittedName>
</protein>
<proteinExistence type="predicted"/>
<accession>A0A418VIT6</accession>
<sequence length="419" mass="46012">MLKPEAASDAAGGEVPAVVSDAAERPPTIRSKTPQSVDEEKRSPPDWLAHECEELAEMVEQLEVERAAQPFEGLPGSLEEAQRRLHATQSARIHIQTIAATLTPTERPTADEVAGAELLEALRPKRGKGAGTEGAARLWRLLHLLAIYKAERSGHSRSAVQEAVHTANELLAVKLRVNPKTVGLWADQLQQAGKIEARSHHGEHLNPDTGEIETRVTGTLYAVALQPGHTARLTYHQLHHRHRRLDADRAVGRTAHRYVKRIKALYAAEKNMSESGTSYEGAAGDPEQIAVRVLQAWAVTPGGGAEFLDTRSSFDPDIFREEKKPSLQTVIYDLPLIADEQNPDRRRALVHHAAGSMAAALDDEHSRAYYAGLIWQAIKDGWKGLQALAAQLARLEIDCREWTGLRRPAALLAARLRAA</sequence>
<name>A0A418VIT6_9DEIO</name>
<comment type="caution">
    <text evidence="2">The sequence shown here is derived from an EMBL/GenBank/DDBJ whole genome shotgun (WGS) entry which is preliminary data.</text>
</comment>
<gene>
    <name evidence="2" type="ORF">D3875_00325</name>
</gene>